<dbReference type="EnsemblMetazoa" id="AMIN009917-RA">
    <property type="protein sequence ID" value="AMIN009917-PA"/>
    <property type="gene ID" value="AMIN009917"/>
</dbReference>
<reference evidence="1" key="2">
    <citation type="submission" date="2020-05" db="UniProtKB">
        <authorList>
            <consortium name="EnsemblMetazoa"/>
        </authorList>
    </citation>
    <scope>IDENTIFICATION</scope>
    <source>
        <strain evidence="1">MINIMUS1</strain>
    </source>
</reference>
<accession>A0A182WHR3</accession>
<name>A0A182WHR3_9DIPT</name>
<sequence>MADCPSMWHHRDVTENLREPAGQYSHLLAFSNCSENSATEIRPTAEMPAGDDTWRASHQAHVHVLK</sequence>
<reference evidence="2" key="1">
    <citation type="submission" date="2013-03" db="EMBL/GenBank/DDBJ databases">
        <title>The Genome Sequence of Anopheles minimus MINIMUS1.</title>
        <authorList>
            <consortium name="The Broad Institute Genomics Platform"/>
            <person name="Neafsey D.E."/>
            <person name="Walton C."/>
            <person name="Walker B."/>
            <person name="Young S.K."/>
            <person name="Zeng Q."/>
            <person name="Gargeya S."/>
            <person name="Fitzgerald M."/>
            <person name="Haas B."/>
            <person name="Abouelleil A."/>
            <person name="Allen A.W."/>
            <person name="Alvarado L."/>
            <person name="Arachchi H.M."/>
            <person name="Berlin A.M."/>
            <person name="Chapman S.B."/>
            <person name="Gainer-Dewar J."/>
            <person name="Goldberg J."/>
            <person name="Griggs A."/>
            <person name="Gujja S."/>
            <person name="Hansen M."/>
            <person name="Howarth C."/>
            <person name="Imamovic A."/>
            <person name="Ireland A."/>
            <person name="Larimer J."/>
            <person name="McCowan C."/>
            <person name="Murphy C."/>
            <person name="Pearson M."/>
            <person name="Poon T.W."/>
            <person name="Priest M."/>
            <person name="Roberts A."/>
            <person name="Saif S."/>
            <person name="Shea T."/>
            <person name="Sisk P."/>
            <person name="Sykes S."/>
            <person name="Wortman J."/>
            <person name="Nusbaum C."/>
            <person name="Birren B."/>
        </authorList>
    </citation>
    <scope>NUCLEOTIDE SEQUENCE [LARGE SCALE GENOMIC DNA]</scope>
    <source>
        <strain evidence="2">MINIMUS1</strain>
    </source>
</reference>
<dbReference type="VEuPathDB" id="VectorBase:AMIN009917"/>
<proteinExistence type="predicted"/>
<evidence type="ECO:0000313" key="2">
    <source>
        <dbReference type="Proteomes" id="UP000075920"/>
    </source>
</evidence>
<evidence type="ECO:0000313" key="1">
    <source>
        <dbReference type="EnsemblMetazoa" id="AMIN009917-PA"/>
    </source>
</evidence>
<protein>
    <submittedName>
        <fullName evidence="1">Uncharacterized protein</fullName>
    </submittedName>
</protein>
<dbReference type="AlphaFoldDB" id="A0A182WHR3"/>
<dbReference type="Proteomes" id="UP000075920">
    <property type="component" value="Unassembled WGS sequence"/>
</dbReference>
<keyword evidence="2" id="KW-1185">Reference proteome</keyword>
<organism evidence="1 2">
    <name type="scientific">Anopheles minimus</name>
    <dbReference type="NCBI Taxonomy" id="112268"/>
    <lineage>
        <taxon>Eukaryota</taxon>
        <taxon>Metazoa</taxon>
        <taxon>Ecdysozoa</taxon>
        <taxon>Arthropoda</taxon>
        <taxon>Hexapoda</taxon>
        <taxon>Insecta</taxon>
        <taxon>Pterygota</taxon>
        <taxon>Neoptera</taxon>
        <taxon>Endopterygota</taxon>
        <taxon>Diptera</taxon>
        <taxon>Nematocera</taxon>
        <taxon>Culicoidea</taxon>
        <taxon>Culicidae</taxon>
        <taxon>Anophelinae</taxon>
        <taxon>Anopheles</taxon>
    </lineage>
</organism>